<evidence type="ECO:0000313" key="7">
    <source>
        <dbReference type="Proteomes" id="UP000242913"/>
    </source>
</evidence>
<keyword evidence="6" id="KW-0808">Transferase</keyword>
<name>A0A238BK38_9BILA</name>
<keyword evidence="6" id="KW-0418">Kinase</keyword>
<evidence type="ECO:0000256" key="5">
    <source>
        <dbReference type="RuleBase" id="RU004398"/>
    </source>
</evidence>
<evidence type="ECO:0000256" key="2">
    <source>
        <dbReference type="ARBA" id="ARBA00005546"/>
    </source>
</evidence>
<accession>A0A238BK38</accession>
<dbReference type="PANTHER" id="PTHR15840:SF10">
    <property type="entry name" value="EKC_KEOPS COMPLEX SUBUNIT TPRKB"/>
    <property type="match status" value="1"/>
</dbReference>
<organism evidence="6 7">
    <name type="scientific">Onchocerca flexuosa</name>
    <dbReference type="NCBI Taxonomy" id="387005"/>
    <lineage>
        <taxon>Eukaryota</taxon>
        <taxon>Metazoa</taxon>
        <taxon>Ecdysozoa</taxon>
        <taxon>Nematoda</taxon>
        <taxon>Chromadorea</taxon>
        <taxon>Rhabditida</taxon>
        <taxon>Spirurina</taxon>
        <taxon>Spiruromorpha</taxon>
        <taxon>Filarioidea</taxon>
        <taxon>Onchocercidae</taxon>
        <taxon>Onchocerca</taxon>
    </lineage>
</organism>
<protein>
    <submittedName>
        <fullName evidence="6">Kinase binding protein</fullName>
    </submittedName>
</protein>
<comment type="similarity">
    <text evidence="2 5">Belongs to the CGI121/TPRKB family.</text>
</comment>
<sequence length="86" mass="9698">VLESLLTFGIAEDSRNVLVGIFDDENGEKMVKVAKKIDGKPVPITNLPELVDYERIKKIYKVKESEYNNETISDAIITRIATKNCI</sequence>
<evidence type="ECO:0000313" key="6">
    <source>
        <dbReference type="EMBL" id="OZC05563.1"/>
    </source>
</evidence>
<dbReference type="InterPro" id="IPR036504">
    <property type="entry name" value="CGI121/TPRKB_sf"/>
</dbReference>
<feature type="non-terminal residue" evidence="6">
    <location>
        <position position="1"/>
    </location>
</feature>
<evidence type="ECO:0000256" key="1">
    <source>
        <dbReference type="ARBA" id="ARBA00004123"/>
    </source>
</evidence>
<proteinExistence type="inferred from homology"/>
<dbReference type="Gene3D" id="3.30.2380.10">
    <property type="entry name" value="CGI121/TPRKB"/>
    <property type="match status" value="1"/>
</dbReference>
<dbReference type="GO" id="GO:0016301">
    <property type="term" value="F:kinase activity"/>
    <property type="evidence" value="ECO:0007669"/>
    <property type="project" value="UniProtKB-KW"/>
</dbReference>
<dbReference type="GO" id="GO:0005829">
    <property type="term" value="C:cytosol"/>
    <property type="evidence" value="ECO:0007669"/>
    <property type="project" value="TreeGrafter"/>
</dbReference>
<keyword evidence="4 5" id="KW-0539">Nucleus</keyword>
<comment type="subcellular location">
    <subcellularLocation>
        <location evidence="1">Nucleus</location>
    </subcellularLocation>
</comment>
<evidence type="ECO:0000256" key="3">
    <source>
        <dbReference type="ARBA" id="ARBA00022694"/>
    </source>
</evidence>
<dbReference type="Pfam" id="PF08617">
    <property type="entry name" value="CGI-121"/>
    <property type="match status" value="1"/>
</dbReference>
<dbReference type="PANTHER" id="PTHR15840">
    <property type="entry name" value="CGI-121 FAMILY MEMBER"/>
    <property type="match status" value="1"/>
</dbReference>
<gene>
    <name evidence="6" type="ORF">X798_07463</name>
</gene>
<dbReference type="AlphaFoldDB" id="A0A238BK38"/>
<dbReference type="GO" id="GO:0005634">
    <property type="term" value="C:nucleus"/>
    <property type="evidence" value="ECO:0007669"/>
    <property type="project" value="UniProtKB-SubCell"/>
</dbReference>
<dbReference type="OrthoDB" id="329139at2759"/>
<dbReference type="EMBL" id="KZ270780">
    <property type="protein sequence ID" value="OZC05563.1"/>
    <property type="molecule type" value="Genomic_DNA"/>
</dbReference>
<keyword evidence="7" id="KW-1185">Reference proteome</keyword>
<dbReference type="Proteomes" id="UP000242913">
    <property type="component" value="Unassembled WGS sequence"/>
</dbReference>
<dbReference type="InterPro" id="IPR013926">
    <property type="entry name" value="CGI121/TPRKB"/>
</dbReference>
<reference evidence="6 7" key="1">
    <citation type="submission" date="2015-12" db="EMBL/GenBank/DDBJ databases">
        <title>Draft genome of the nematode, Onchocerca flexuosa.</title>
        <authorList>
            <person name="Mitreva M."/>
        </authorList>
    </citation>
    <scope>NUCLEOTIDE SEQUENCE [LARGE SCALE GENOMIC DNA]</scope>
    <source>
        <strain evidence="6">Red Deer</strain>
    </source>
</reference>
<dbReference type="GO" id="GO:0000408">
    <property type="term" value="C:EKC/KEOPS complex"/>
    <property type="evidence" value="ECO:0007669"/>
    <property type="project" value="TreeGrafter"/>
</dbReference>
<dbReference type="SUPFAM" id="SSF143870">
    <property type="entry name" value="PF0523-like"/>
    <property type="match status" value="1"/>
</dbReference>
<evidence type="ECO:0000256" key="4">
    <source>
        <dbReference type="ARBA" id="ARBA00023242"/>
    </source>
</evidence>
<keyword evidence="3" id="KW-0819">tRNA processing</keyword>
<dbReference type="GO" id="GO:0002949">
    <property type="term" value="P:tRNA threonylcarbamoyladenosine modification"/>
    <property type="evidence" value="ECO:0007669"/>
    <property type="project" value="TreeGrafter"/>
</dbReference>